<gene>
    <name evidence="2" type="ORF">J3U87_25895</name>
</gene>
<dbReference type="EMBL" id="CP071793">
    <property type="protein sequence ID" value="QTD49033.1"/>
    <property type="molecule type" value="Genomic_DNA"/>
</dbReference>
<keyword evidence="1" id="KW-0472">Membrane</keyword>
<dbReference type="Proteomes" id="UP000663929">
    <property type="component" value="Chromosome"/>
</dbReference>
<proteinExistence type="predicted"/>
<accession>A0A8A4THC3</accession>
<keyword evidence="3" id="KW-1185">Reference proteome</keyword>
<feature type="transmembrane region" description="Helical" evidence="1">
    <location>
        <begin position="30"/>
        <end position="55"/>
    </location>
</feature>
<evidence type="ECO:0000313" key="3">
    <source>
        <dbReference type="Proteomes" id="UP000663929"/>
    </source>
</evidence>
<feature type="transmembrane region" description="Helical" evidence="1">
    <location>
        <begin position="151"/>
        <end position="171"/>
    </location>
</feature>
<dbReference type="KEGG" id="scor:J3U87_25895"/>
<evidence type="ECO:0000313" key="2">
    <source>
        <dbReference type="EMBL" id="QTD49033.1"/>
    </source>
</evidence>
<dbReference type="AlphaFoldDB" id="A0A8A4THC3"/>
<reference evidence="2" key="1">
    <citation type="submission" date="2021-03" db="EMBL/GenBank/DDBJ databases">
        <title>Acanthopleuribacteraceae sp. M133.</title>
        <authorList>
            <person name="Wang G."/>
        </authorList>
    </citation>
    <scope>NUCLEOTIDE SEQUENCE</scope>
    <source>
        <strain evidence="2">M133</strain>
    </source>
</reference>
<evidence type="ECO:0000256" key="1">
    <source>
        <dbReference type="SAM" id="Phobius"/>
    </source>
</evidence>
<sequence length="270" mass="30224">MDRPIVNVQDVPRAPRSVFRRNLWHQAPGMWICGLVFTILAVVSGLTLLIIQWIARPGFFLADIQLDRASIIAEGRVTGLKLSSTGRSRSGDTYRVDFTFPLPDGSTTQGYSFLKRPDLQAGDPVTIEYLPDNPTLARIAGTYAAAVPTPLLWLPVSMGSVGLFFLILIRFRVQALRRLLSEGDTRLAKVTDISLNRRLRVNGIHPWRFTYRFQAGPSGASEGQTQWFPTDRKMTQPPISVGDQVVILFLRNHPDHNTIAWASDFDATHE</sequence>
<organism evidence="2 3">
    <name type="scientific">Sulfidibacter corallicola</name>
    <dbReference type="NCBI Taxonomy" id="2818388"/>
    <lineage>
        <taxon>Bacteria</taxon>
        <taxon>Pseudomonadati</taxon>
        <taxon>Acidobacteriota</taxon>
        <taxon>Holophagae</taxon>
        <taxon>Acanthopleuribacterales</taxon>
        <taxon>Acanthopleuribacteraceae</taxon>
        <taxon>Sulfidibacter</taxon>
    </lineage>
</organism>
<keyword evidence="1" id="KW-1133">Transmembrane helix</keyword>
<protein>
    <submittedName>
        <fullName evidence="2">DUF3592 domain-containing protein</fullName>
    </submittedName>
</protein>
<dbReference type="RefSeq" id="WP_237378679.1">
    <property type="nucleotide sequence ID" value="NZ_CP071793.1"/>
</dbReference>
<keyword evidence="1" id="KW-0812">Transmembrane</keyword>
<name>A0A8A4THC3_SULCO</name>